<dbReference type="Proteomes" id="UP000264036">
    <property type="component" value="Unassembled WGS sequence"/>
</dbReference>
<sequence length="169" mass="19017">MRVNSFSKQFIALIALVTVLSVIIVGYIEQQVVETVAQPVPAKQEAEQKHNEALINSLTNMTQSVRFPLNEHAIMYTGYILGAGYSSYQFRAFKDQKLKVNLKGDASIDLALFGQEAYSLQRDVEYIVPSEGLYELRVLFKTDMESRQEQAAIAHKATPVPYTITINLQ</sequence>
<protein>
    <submittedName>
        <fullName evidence="2">Uncharacterized protein</fullName>
    </submittedName>
</protein>
<feature type="transmembrane region" description="Helical" evidence="1">
    <location>
        <begin position="10"/>
        <end position="28"/>
    </location>
</feature>
<gene>
    <name evidence="2" type="ORF">DD666_13545</name>
</gene>
<accession>A0A356LHE2</accession>
<keyword evidence="1" id="KW-0812">Transmembrane</keyword>
<comment type="caution">
    <text evidence="2">The sequence shown here is derived from an EMBL/GenBank/DDBJ whole genome shotgun (WGS) entry which is preliminary data.</text>
</comment>
<dbReference type="EMBL" id="DOEK01000029">
    <property type="protein sequence ID" value="HBP30430.1"/>
    <property type="molecule type" value="Genomic_DNA"/>
</dbReference>
<evidence type="ECO:0000313" key="2">
    <source>
        <dbReference type="EMBL" id="HBP30430.1"/>
    </source>
</evidence>
<keyword evidence="1" id="KW-0472">Membrane</keyword>
<organism evidence="2 3">
    <name type="scientific">Advenella kashmirensis</name>
    <dbReference type="NCBI Taxonomy" id="310575"/>
    <lineage>
        <taxon>Bacteria</taxon>
        <taxon>Pseudomonadati</taxon>
        <taxon>Pseudomonadota</taxon>
        <taxon>Betaproteobacteria</taxon>
        <taxon>Burkholderiales</taxon>
        <taxon>Alcaligenaceae</taxon>
    </lineage>
</organism>
<dbReference type="AlphaFoldDB" id="A0A356LHE2"/>
<name>A0A356LHE2_9BURK</name>
<dbReference type="Gene3D" id="2.60.120.380">
    <property type="match status" value="1"/>
</dbReference>
<keyword evidence="1" id="KW-1133">Transmembrane helix</keyword>
<evidence type="ECO:0000256" key="1">
    <source>
        <dbReference type="SAM" id="Phobius"/>
    </source>
</evidence>
<reference evidence="2 3" key="1">
    <citation type="journal article" date="2018" name="Nat. Biotechnol.">
        <title>A standardized bacterial taxonomy based on genome phylogeny substantially revises the tree of life.</title>
        <authorList>
            <person name="Parks D.H."/>
            <person name="Chuvochina M."/>
            <person name="Waite D.W."/>
            <person name="Rinke C."/>
            <person name="Skarshewski A."/>
            <person name="Chaumeil P.A."/>
            <person name="Hugenholtz P."/>
        </authorList>
    </citation>
    <scope>NUCLEOTIDE SEQUENCE [LARGE SCALE GENOMIC DNA]</scope>
    <source>
        <strain evidence="2">UBA10707</strain>
    </source>
</reference>
<evidence type="ECO:0000313" key="3">
    <source>
        <dbReference type="Proteomes" id="UP000264036"/>
    </source>
</evidence>
<proteinExistence type="predicted"/>